<feature type="region of interest" description="Disordered" evidence="13">
    <location>
        <begin position="185"/>
        <end position="214"/>
    </location>
</feature>
<evidence type="ECO:0000313" key="16">
    <source>
        <dbReference type="EMBL" id="ODV89921.1"/>
    </source>
</evidence>
<evidence type="ECO:0000256" key="4">
    <source>
        <dbReference type="ARBA" id="ARBA00022679"/>
    </source>
</evidence>
<dbReference type="PROSITE" id="PS00840">
    <property type="entry name" value="SUMT_2"/>
    <property type="match status" value="1"/>
</dbReference>
<evidence type="ECO:0000313" key="17">
    <source>
        <dbReference type="Proteomes" id="UP000095023"/>
    </source>
</evidence>
<dbReference type="GO" id="GO:0000103">
    <property type="term" value="P:sulfate assimilation"/>
    <property type="evidence" value="ECO:0007669"/>
    <property type="project" value="InterPro"/>
</dbReference>
<dbReference type="InterPro" id="IPR006366">
    <property type="entry name" value="CobA/CysG_C"/>
</dbReference>
<keyword evidence="9" id="KW-0627">Porphyrin biosynthesis</keyword>
<dbReference type="GO" id="GO:0032259">
    <property type="term" value="P:methylation"/>
    <property type="evidence" value="ECO:0007669"/>
    <property type="project" value="UniProtKB-KW"/>
</dbReference>
<dbReference type="GO" id="GO:0004851">
    <property type="term" value="F:uroporphyrin-III C-methyltransferase activity"/>
    <property type="evidence" value="ECO:0007669"/>
    <property type="project" value="UniProtKB-EC"/>
</dbReference>
<comment type="similarity">
    <text evidence="1 12">Belongs to the precorrin methyltransferase family.</text>
</comment>
<dbReference type="Gene3D" id="3.30.950.10">
    <property type="entry name" value="Methyltransferase, Cobalt-precorrin-4 Transmethylase, Domain 2"/>
    <property type="match status" value="1"/>
</dbReference>
<comment type="catalytic activity">
    <reaction evidence="10">
        <text>uroporphyrinogen III + 2 S-adenosyl-L-methionine = precorrin-2 + 2 S-adenosyl-L-homocysteine + H(+)</text>
        <dbReference type="Rhea" id="RHEA:32459"/>
        <dbReference type="ChEBI" id="CHEBI:15378"/>
        <dbReference type="ChEBI" id="CHEBI:57308"/>
        <dbReference type="ChEBI" id="CHEBI:57856"/>
        <dbReference type="ChEBI" id="CHEBI:58827"/>
        <dbReference type="ChEBI" id="CHEBI:59789"/>
        <dbReference type="EC" id="2.1.1.107"/>
    </reaction>
</comment>
<proteinExistence type="inferred from homology"/>
<keyword evidence="5" id="KW-0949">S-adenosyl-L-methionine</keyword>
<evidence type="ECO:0000256" key="6">
    <source>
        <dbReference type="ARBA" id="ARBA00023002"/>
    </source>
</evidence>
<dbReference type="AlphaFoldDB" id="A0A1E4TDU0"/>
<dbReference type="Gene3D" id="3.40.1010.10">
    <property type="entry name" value="Cobalt-precorrin-4 Transmethylase, Domain 1"/>
    <property type="match status" value="1"/>
</dbReference>
<evidence type="ECO:0000256" key="10">
    <source>
        <dbReference type="ARBA" id="ARBA00052360"/>
    </source>
</evidence>
<evidence type="ECO:0000256" key="5">
    <source>
        <dbReference type="ARBA" id="ARBA00022691"/>
    </source>
</evidence>
<reference evidence="17" key="1">
    <citation type="submission" date="2016-02" db="EMBL/GenBank/DDBJ databases">
        <title>Comparative genomics of biotechnologically important yeasts.</title>
        <authorList>
            <consortium name="DOE Joint Genome Institute"/>
            <person name="Riley R."/>
            <person name="Haridas S."/>
            <person name="Wolfe K.H."/>
            <person name="Lopes M.R."/>
            <person name="Hittinger C.T."/>
            <person name="Goker M."/>
            <person name="Salamov A."/>
            <person name="Wisecaver J."/>
            <person name="Long T.M."/>
            <person name="Aerts A.L."/>
            <person name="Barry K."/>
            <person name="Choi C."/>
            <person name="Clum A."/>
            <person name="Coughlan A.Y."/>
            <person name="Deshpande S."/>
            <person name="Douglass A.P."/>
            <person name="Hanson S.J."/>
            <person name="Klenk H.-P."/>
            <person name="Labutti K."/>
            <person name="Lapidus A."/>
            <person name="Lindquist E."/>
            <person name="Lipzen A."/>
            <person name="Meier-Kolthoff J.P."/>
            <person name="Ohm R.A."/>
            <person name="Otillar R.P."/>
            <person name="Pangilinan J."/>
            <person name="Peng Y."/>
            <person name="Rokas A."/>
            <person name="Rosa C.A."/>
            <person name="Scheuner C."/>
            <person name="Sibirny A.A."/>
            <person name="Slot J.C."/>
            <person name="Stielow J.B."/>
            <person name="Sun H."/>
            <person name="Kurtzman C.P."/>
            <person name="Blackwell M."/>
            <person name="Jeffries T.W."/>
            <person name="Grigoriev I.V."/>
        </authorList>
    </citation>
    <scope>NUCLEOTIDE SEQUENCE [LARGE SCALE GENOMIC DNA]</scope>
    <source>
        <strain evidence="17">NRRL Y-17796</strain>
    </source>
</reference>
<dbReference type="SUPFAM" id="SSF53790">
    <property type="entry name" value="Tetrapyrrole methylase"/>
    <property type="match status" value="1"/>
</dbReference>
<dbReference type="FunFam" id="3.30.950.10:FF:000005">
    <property type="entry name" value="Uroporphyrin-III c-methyltransferase, putative"/>
    <property type="match status" value="1"/>
</dbReference>
<evidence type="ECO:0000256" key="2">
    <source>
        <dbReference type="ARBA" id="ARBA00022603"/>
    </source>
</evidence>
<keyword evidence="4 12" id="KW-0808">Transferase</keyword>
<evidence type="ECO:0000256" key="1">
    <source>
        <dbReference type="ARBA" id="ARBA00005879"/>
    </source>
</evidence>
<evidence type="ECO:0000259" key="15">
    <source>
        <dbReference type="Pfam" id="PF14824"/>
    </source>
</evidence>
<keyword evidence="17" id="KW-1185">Reference proteome</keyword>
<dbReference type="InterPro" id="IPR014777">
    <property type="entry name" value="4pyrrole_Mease_sub1"/>
</dbReference>
<accession>A0A1E4TDU0</accession>
<keyword evidence="6" id="KW-0560">Oxidoreductase</keyword>
<dbReference type="Pfam" id="PF13241">
    <property type="entry name" value="NAD_binding_7"/>
    <property type="match status" value="1"/>
</dbReference>
<evidence type="ECO:0000256" key="13">
    <source>
        <dbReference type="SAM" id="MobiDB-lite"/>
    </source>
</evidence>
<gene>
    <name evidence="16" type="ORF">CANCADRAFT_98037</name>
</gene>
<keyword evidence="3" id="KW-0028">Amino-acid biosynthesis</keyword>
<dbReference type="Pfam" id="PF14824">
    <property type="entry name" value="Sirohm_synth_M"/>
    <property type="match status" value="1"/>
</dbReference>
<dbReference type="NCBIfam" id="TIGR01469">
    <property type="entry name" value="cobA_cysG_Cterm"/>
    <property type="match status" value="1"/>
</dbReference>
<dbReference type="Pfam" id="PF00590">
    <property type="entry name" value="TP_methylase"/>
    <property type="match status" value="1"/>
</dbReference>
<keyword evidence="8" id="KW-0486">Methionine biosynthesis</keyword>
<evidence type="ECO:0000256" key="11">
    <source>
        <dbReference type="ARBA" id="ARBA00055636"/>
    </source>
</evidence>
<dbReference type="InterPro" id="IPR028281">
    <property type="entry name" value="Sirohaem_synthase_central"/>
</dbReference>
<dbReference type="GO" id="GO:0019354">
    <property type="term" value="P:siroheme biosynthetic process"/>
    <property type="evidence" value="ECO:0007669"/>
    <property type="project" value="EnsemblFungi"/>
</dbReference>
<evidence type="ECO:0008006" key="18">
    <source>
        <dbReference type="Google" id="ProtNLM"/>
    </source>
</evidence>
<feature type="domain" description="Tetrapyrrole methylase" evidence="14">
    <location>
        <begin position="260"/>
        <end position="468"/>
    </location>
</feature>
<comment type="function">
    <text evidence="11">Siroheme synthase involved in methionine biosynthesis.</text>
</comment>
<dbReference type="InterPro" id="IPR050161">
    <property type="entry name" value="Siro_Cobalamin_biosynth"/>
</dbReference>
<evidence type="ECO:0000256" key="8">
    <source>
        <dbReference type="ARBA" id="ARBA00023167"/>
    </source>
</evidence>
<dbReference type="Proteomes" id="UP000095023">
    <property type="component" value="Unassembled WGS sequence"/>
</dbReference>
<dbReference type="InterPro" id="IPR014776">
    <property type="entry name" value="4pyrrole_Mease_sub2"/>
</dbReference>
<dbReference type="InterPro" id="IPR000878">
    <property type="entry name" value="4pyrrol_Mease"/>
</dbReference>
<evidence type="ECO:0000256" key="7">
    <source>
        <dbReference type="ARBA" id="ARBA00023027"/>
    </source>
</evidence>
<dbReference type="Gene3D" id="3.40.50.720">
    <property type="entry name" value="NAD(P)-binding Rossmann-like Domain"/>
    <property type="match status" value="1"/>
</dbReference>
<dbReference type="SUPFAM" id="SSF75615">
    <property type="entry name" value="Siroheme synthase middle domains-like"/>
    <property type="match status" value="1"/>
</dbReference>
<dbReference type="PIRSF" id="PIRSF036555">
    <property type="entry name" value="SUMT_yeast"/>
    <property type="match status" value="1"/>
</dbReference>
<dbReference type="FunFam" id="3.40.1010.10:FF:000006">
    <property type="entry name" value="Siroheme synthase, putative"/>
    <property type="match status" value="1"/>
</dbReference>
<dbReference type="InterPro" id="IPR035996">
    <property type="entry name" value="4pyrrol_Methylase_sf"/>
</dbReference>
<dbReference type="GO" id="GO:0016491">
    <property type="term" value="F:oxidoreductase activity"/>
    <property type="evidence" value="ECO:0007669"/>
    <property type="project" value="UniProtKB-KW"/>
</dbReference>
<dbReference type="CDD" id="cd11642">
    <property type="entry name" value="SUMT"/>
    <property type="match status" value="1"/>
</dbReference>
<dbReference type="OrthoDB" id="508204at2759"/>
<name>A0A1E4TDU0_9ASCO</name>
<dbReference type="GO" id="GO:0009086">
    <property type="term" value="P:methionine biosynthetic process"/>
    <property type="evidence" value="ECO:0007669"/>
    <property type="project" value="UniProtKB-KW"/>
</dbReference>
<keyword evidence="7" id="KW-0520">NAD</keyword>
<evidence type="ECO:0000256" key="12">
    <source>
        <dbReference type="RuleBase" id="RU003960"/>
    </source>
</evidence>
<evidence type="ECO:0000256" key="9">
    <source>
        <dbReference type="ARBA" id="ARBA00023244"/>
    </source>
</evidence>
<sequence>MLLSSLDCAGQVHLVVGISPLAVNRIRSAMSANAQVVLVCPDVQGSRYIGVRELIKNGRITWYERNFEIDDLRSLGRIDAHRIVDIAYFLDPVYATDEVLQLCRSLRIWYNVADSTASNLRFLSTYTKGSLQIGVTTNGKGCRLANRIRRHITETLPANIEQVCDNVGSLRSTLQAAINDNTSVSDSVGEFEDDSAHTNEFNRLSPEYTSESEETAERQLRYLSQAVEYMPLSRLADLRIEDLTSPETTQPTTAGPERAKILLVGAGPGSVDLLTVAARNAILEADVVLTDKLVPQQVVDIIPKHTTVHVAKKFPGNADNAQQEFLDLALGYALQGKTVVRLKQGDPYVYGRGGEEYVYFSERGFEPLVIPGITSALSAPLAAGIPCTMRDVADQILICTGTGRRGALPVFPEYISTRTTVFLMALHRIEDVVQGLFALNYPSDLPCSVIERAWCPDQRVIRTTLRDVAAAVAAEGSRPPGLLVVGHACAAIHKTATNAPYTVLEGLT</sequence>
<dbReference type="PANTHER" id="PTHR45790:SF6">
    <property type="entry name" value="UROPORPHYRINOGEN-III C-METHYLTRANSFERASE"/>
    <property type="match status" value="1"/>
</dbReference>
<organism evidence="16 17">
    <name type="scientific">Tortispora caseinolytica NRRL Y-17796</name>
    <dbReference type="NCBI Taxonomy" id="767744"/>
    <lineage>
        <taxon>Eukaryota</taxon>
        <taxon>Fungi</taxon>
        <taxon>Dikarya</taxon>
        <taxon>Ascomycota</taxon>
        <taxon>Saccharomycotina</taxon>
        <taxon>Trigonopsidomycetes</taxon>
        <taxon>Trigonopsidales</taxon>
        <taxon>Trigonopsidaceae</taxon>
        <taxon>Tortispora</taxon>
    </lineage>
</organism>
<evidence type="ECO:0000256" key="3">
    <source>
        <dbReference type="ARBA" id="ARBA00022605"/>
    </source>
</evidence>
<dbReference type="EMBL" id="KV453842">
    <property type="protein sequence ID" value="ODV89921.1"/>
    <property type="molecule type" value="Genomic_DNA"/>
</dbReference>
<feature type="domain" description="Siroheme synthase central" evidence="15">
    <location>
        <begin position="129"/>
        <end position="154"/>
    </location>
</feature>
<dbReference type="InterPro" id="IPR003043">
    <property type="entry name" value="Uropor_MeTrfase_CS"/>
</dbReference>
<dbReference type="InterPro" id="IPR012066">
    <property type="entry name" value="Met1_fungi"/>
</dbReference>
<evidence type="ECO:0000259" key="14">
    <source>
        <dbReference type="Pfam" id="PF00590"/>
    </source>
</evidence>
<keyword evidence="2 12" id="KW-0489">Methyltransferase</keyword>
<dbReference type="PANTHER" id="PTHR45790">
    <property type="entry name" value="SIROHEME SYNTHASE-RELATED"/>
    <property type="match status" value="1"/>
</dbReference>
<protein>
    <recommendedName>
        <fullName evidence="18">Tetrapyrrole methylase domain-containing protein</fullName>
    </recommendedName>
</protein>